<feature type="domain" description="Poly(A) polymerase nucleotidyltransferase" evidence="17">
    <location>
        <begin position="2"/>
        <end position="83"/>
    </location>
</feature>
<dbReference type="Gene3D" id="1.10.1410.10">
    <property type="match status" value="1"/>
</dbReference>
<dbReference type="Pfam" id="PF04928">
    <property type="entry name" value="PAP_central"/>
    <property type="match status" value="1"/>
</dbReference>
<dbReference type="AlphaFoldDB" id="A0A7J0GCV6"/>
<keyword evidence="10" id="KW-0067">ATP-binding</keyword>
<dbReference type="Pfam" id="PF20750">
    <property type="entry name" value="PAP_NTPase"/>
    <property type="match status" value="2"/>
</dbReference>
<evidence type="ECO:0000256" key="3">
    <source>
        <dbReference type="ARBA" id="ARBA00004123"/>
    </source>
</evidence>
<feature type="compositionally biased region" description="Polar residues" evidence="14">
    <location>
        <begin position="723"/>
        <end position="735"/>
    </location>
</feature>
<comment type="cofactor">
    <cofactor evidence="2">
        <name>Mg(2+)</name>
        <dbReference type="ChEBI" id="CHEBI:18420"/>
    </cofactor>
</comment>
<evidence type="ECO:0000259" key="17">
    <source>
        <dbReference type="Pfam" id="PF20750"/>
    </source>
</evidence>
<dbReference type="InterPro" id="IPR007012">
    <property type="entry name" value="PolA_pol_cen_dom"/>
</dbReference>
<evidence type="ECO:0000256" key="1">
    <source>
        <dbReference type="ARBA" id="ARBA00001936"/>
    </source>
</evidence>
<dbReference type="FunFam" id="3.30.70.590:FF:000002">
    <property type="entry name" value="Nuclear poly(A) polymerase 4"/>
    <property type="match status" value="1"/>
</dbReference>
<reference evidence="18 19" key="1">
    <citation type="submission" date="2019-07" db="EMBL/GenBank/DDBJ databases">
        <title>De Novo Assembly of kiwifruit Actinidia rufa.</title>
        <authorList>
            <person name="Sugita-Konishi S."/>
            <person name="Sato K."/>
            <person name="Mori E."/>
            <person name="Abe Y."/>
            <person name="Kisaki G."/>
            <person name="Hamano K."/>
            <person name="Suezawa K."/>
            <person name="Otani M."/>
            <person name="Fukuda T."/>
            <person name="Manabe T."/>
            <person name="Gomi K."/>
            <person name="Tabuchi M."/>
            <person name="Akimitsu K."/>
            <person name="Kataoka I."/>
        </authorList>
    </citation>
    <scope>NUCLEOTIDE SEQUENCE [LARGE SCALE GENOMIC DNA]</scope>
    <source>
        <strain evidence="19">cv. Fuchu</strain>
    </source>
</reference>
<dbReference type="InterPro" id="IPR007010">
    <property type="entry name" value="PolA_pol_RNA-bd_dom"/>
</dbReference>
<feature type="domain" description="Poly(A) polymerase central" evidence="16">
    <location>
        <begin position="442"/>
        <end position="521"/>
    </location>
</feature>
<dbReference type="GO" id="GO:0006397">
    <property type="term" value="P:mRNA processing"/>
    <property type="evidence" value="ECO:0007669"/>
    <property type="project" value="UniProtKB-KW"/>
</dbReference>
<gene>
    <name evidence="18" type="ORF">Acr_20g0003800</name>
</gene>
<evidence type="ECO:0000256" key="13">
    <source>
        <dbReference type="ARBA" id="ARBA00048830"/>
    </source>
</evidence>
<evidence type="ECO:0000256" key="10">
    <source>
        <dbReference type="ARBA" id="ARBA00022840"/>
    </source>
</evidence>
<feature type="compositionally biased region" description="Basic and acidic residues" evidence="14">
    <location>
        <begin position="679"/>
        <end position="721"/>
    </location>
</feature>
<keyword evidence="11" id="KW-0460">Magnesium</keyword>
<sequence>MVHGPGADMDTLCVGPSYVNREVCGCNLGRLLHYILHDMLAEMEEVTELQPVPDAHVPVMKFKFQGISIDLLYASVSLLVVPEIPPSLGKGNGLAKCPLRCAFSVGLLPGGIMTIDNLRRRRIVVTEWCYMCKGNAESLRIIFSSTVSQLASYRALFSPFLGCSGLCPACCLSVNDVVLVDNEIVDSNLGSGIPGVFCKLAIEMADDHVNWDFLTYVLVRMGFGCRWDRGGSVHLPCAGGPWPYSFLWADATQLGYLRCVLLSFEAVSNLRINLGKPEIMPVGEVQNIETLGTVLGCKVGALPSLFGHTADIFFQVGEWRLLEVTMAHGGNVWKDRGSILGVQSCFLSLMEKLYGLQGVGIREDMMRWRMASSRTFYNITRHYVEALGVFMGDLFAQVRVEGKDLDISDGSVLYNIDEQTVRSLNGCRVADQILKLVPNIEHFRTTLRSLKFWAKRRGVYSNITGFLGGVNWALLVARICQLYPNAIPSMLVSRFFRVYTQWRWPNPVMLCPIEEDELSFPEIELNKAQWCALFEPYLFFEDYKNYLQIDIIAADADDLLAWRGWVESRLRQLTLKIERDTYGMLQCHPYPNEYVDTSKPCPHCAFFMGLQRKQGVKVQEGQQFDIRGTVDEFKQEVNMYMFWKPGMDICVSHVRRKQVPAYVFPDGYKRPRLSRHTNQHAERTSEEGAEGCRSRSAEKQPKRKKDSGMLDAEKDRPEKRASISPQRLGSLSPESYTSYTGEVKLEALATEDVDNNSEDKSYVALQKSGRSNAGHVPLGVTGDHEPIKKDRKLLDRCNSLSVWNEGKPHEPVVEGAKLGDLPLTDVDYAESGHTKRVLNRDDHAVDVDRKLLKPCKHYAEGNICAADLDSQLQNGCLNGSRVFENNLAEALEPAIAIGVVVESQNGATSESMQKPEMRHVFCHTCTTRRMAEGAVWYVVLVFCCALGDIPVPPENNIEKKKKNIGKCFEHWKQLMEQTLGGYQNWQPVI</sequence>
<dbReference type="Gene3D" id="3.30.460.10">
    <property type="entry name" value="Beta Polymerase, domain 2"/>
    <property type="match status" value="1"/>
</dbReference>
<comment type="catalytic activity">
    <reaction evidence="13">
        <text>RNA(n) + ATP = RNA(n)-3'-adenine ribonucleotide + diphosphate</text>
        <dbReference type="Rhea" id="RHEA:11332"/>
        <dbReference type="Rhea" id="RHEA-COMP:14527"/>
        <dbReference type="Rhea" id="RHEA-COMP:17347"/>
        <dbReference type="ChEBI" id="CHEBI:30616"/>
        <dbReference type="ChEBI" id="CHEBI:33019"/>
        <dbReference type="ChEBI" id="CHEBI:140395"/>
        <dbReference type="ChEBI" id="CHEBI:173115"/>
        <dbReference type="EC" id="2.7.7.19"/>
    </reaction>
</comment>
<evidence type="ECO:0000256" key="5">
    <source>
        <dbReference type="ARBA" id="ARBA00012388"/>
    </source>
</evidence>
<dbReference type="GO" id="GO:0031123">
    <property type="term" value="P:RNA 3'-end processing"/>
    <property type="evidence" value="ECO:0007669"/>
    <property type="project" value="InterPro"/>
</dbReference>
<dbReference type="Pfam" id="PF04926">
    <property type="entry name" value="PAP_RNA-bind"/>
    <property type="match status" value="2"/>
</dbReference>
<dbReference type="GO" id="GO:0003723">
    <property type="term" value="F:RNA binding"/>
    <property type="evidence" value="ECO:0007669"/>
    <property type="project" value="InterPro"/>
</dbReference>
<keyword evidence="6" id="KW-0507">mRNA processing</keyword>
<dbReference type="GO" id="GO:0005634">
    <property type="term" value="C:nucleus"/>
    <property type="evidence" value="ECO:0007669"/>
    <property type="project" value="UniProtKB-SubCell"/>
</dbReference>
<dbReference type="GO" id="GO:0046872">
    <property type="term" value="F:metal ion binding"/>
    <property type="evidence" value="ECO:0007669"/>
    <property type="project" value="UniProtKB-KW"/>
</dbReference>
<comment type="caution">
    <text evidence="18">The sequence shown here is derived from an EMBL/GenBank/DDBJ whole genome shotgun (WGS) entry which is preliminary data.</text>
</comment>
<evidence type="ECO:0000256" key="12">
    <source>
        <dbReference type="ARBA" id="ARBA00023242"/>
    </source>
</evidence>
<accession>A0A7J0GCV6</accession>
<dbReference type="Gene3D" id="3.30.70.590">
    <property type="entry name" value="Poly(A) polymerase predicted RNA binding domain"/>
    <property type="match status" value="1"/>
</dbReference>
<feature type="domain" description="Poly(A) polymerase RNA-binding" evidence="15">
    <location>
        <begin position="603"/>
        <end position="672"/>
    </location>
</feature>
<evidence type="ECO:0000259" key="16">
    <source>
        <dbReference type="Pfam" id="PF04928"/>
    </source>
</evidence>
<evidence type="ECO:0000256" key="6">
    <source>
        <dbReference type="ARBA" id="ARBA00022664"/>
    </source>
</evidence>
<evidence type="ECO:0000313" key="18">
    <source>
        <dbReference type="EMBL" id="GFZ08572.1"/>
    </source>
</evidence>
<feature type="domain" description="Poly(A) polymerase nucleotidyltransferase" evidence="17">
    <location>
        <begin position="403"/>
        <end position="437"/>
    </location>
</feature>
<organism evidence="18 19">
    <name type="scientific">Actinidia rufa</name>
    <dbReference type="NCBI Taxonomy" id="165716"/>
    <lineage>
        <taxon>Eukaryota</taxon>
        <taxon>Viridiplantae</taxon>
        <taxon>Streptophyta</taxon>
        <taxon>Embryophyta</taxon>
        <taxon>Tracheophyta</taxon>
        <taxon>Spermatophyta</taxon>
        <taxon>Magnoliopsida</taxon>
        <taxon>eudicotyledons</taxon>
        <taxon>Gunneridae</taxon>
        <taxon>Pentapetalae</taxon>
        <taxon>asterids</taxon>
        <taxon>Ericales</taxon>
        <taxon>Actinidiaceae</taxon>
        <taxon>Actinidia</taxon>
    </lineage>
</organism>
<dbReference type="GO" id="GO:0005524">
    <property type="term" value="F:ATP binding"/>
    <property type="evidence" value="ECO:0007669"/>
    <property type="project" value="UniProtKB-KW"/>
</dbReference>
<evidence type="ECO:0000256" key="4">
    <source>
        <dbReference type="ARBA" id="ARBA00010912"/>
    </source>
</evidence>
<dbReference type="SUPFAM" id="SSF81301">
    <property type="entry name" value="Nucleotidyltransferase"/>
    <property type="match status" value="1"/>
</dbReference>
<dbReference type="InterPro" id="IPR043519">
    <property type="entry name" value="NT_sf"/>
</dbReference>
<keyword evidence="7" id="KW-0808">Transferase</keyword>
<dbReference type="EMBL" id="BJWL01000020">
    <property type="protein sequence ID" value="GFZ08572.1"/>
    <property type="molecule type" value="Genomic_DNA"/>
</dbReference>
<dbReference type="SUPFAM" id="SSF81631">
    <property type="entry name" value="PAP/OAS1 substrate-binding domain"/>
    <property type="match status" value="1"/>
</dbReference>
<evidence type="ECO:0000313" key="19">
    <source>
        <dbReference type="Proteomes" id="UP000585474"/>
    </source>
</evidence>
<dbReference type="SUPFAM" id="SSF55003">
    <property type="entry name" value="PAP/Archaeal CCA-adding enzyme, C-terminal domain"/>
    <property type="match status" value="1"/>
</dbReference>
<dbReference type="InterPro" id="IPR048840">
    <property type="entry name" value="PolA_pol_NTPase"/>
</dbReference>
<feature type="domain" description="Poly(A) polymerase RNA-binding" evidence="15">
    <location>
        <begin position="539"/>
        <end position="597"/>
    </location>
</feature>
<keyword evidence="12" id="KW-0539">Nucleus</keyword>
<feature type="region of interest" description="Disordered" evidence="14">
    <location>
        <begin position="666"/>
        <end position="735"/>
    </location>
</feature>
<name>A0A7J0GCV6_9ERIC</name>
<dbReference type="EC" id="2.7.7.19" evidence="5"/>
<keyword evidence="8" id="KW-0479">Metal-binding</keyword>
<dbReference type="InterPro" id="IPR011068">
    <property type="entry name" value="NuclTrfase_I-like_C"/>
</dbReference>
<evidence type="ECO:0000256" key="8">
    <source>
        <dbReference type="ARBA" id="ARBA00022723"/>
    </source>
</evidence>
<dbReference type="Proteomes" id="UP000585474">
    <property type="component" value="Unassembled WGS sequence"/>
</dbReference>
<evidence type="ECO:0000256" key="11">
    <source>
        <dbReference type="ARBA" id="ARBA00022842"/>
    </source>
</evidence>
<evidence type="ECO:0000256" key="2">
    <source>
        <dbReference type="ARBA" id="ARBA00001946"/>
    </source>
</evidence>
<dbReference type="PANTHER" id="PTHR10682">
    <property type="entry name" value="POLY A POLYMERASE"/>
    <property type="match status" value="1"/>
</dbReference>
<dbReference type="PANTHER" id="PTHR10682:SF22">
    <property type="entry name" value="POLYNUCLEOTIDE ADENYLYLTRANSFERASE"/>
    <property type="match status" value="1"/>
</dbReference>
<proteinExistence type="inferred from homology"/>
<dbReference type="CDD" id="cd05402">
    <property type="entry name" value="NT_PAP_TUTase"/>
    <property type="match status" value="1"/>
</dbReference>
<keyword evidence="19" id="KW-1185">Reference proteome</keyword>
<protein>
    <recommendedName>
        <fullName evidence="5">polynucleotide adenylyltransferase</fullName>
        <ecNumber evidence="5">2.7.7.19</ecNumber>
    </recommendedName>
</protein>
<comment type="subcellular location">
    <subcellularLocation>
        <location evidence="3">Nucleus</location>
    </subcellularLocation>
</comment>
<comment type="cofactor">
    <cofactor evidence="1">
        <name>Mn(2+)</name>
        <dbReference type="ChEBI" id="CHEBI:29035"/>
    </cofactor>
</comment>
<keyword evidence="9" id="KW-0547">Nucleotide-binding</keyword>
<evidence type="ECO:0000256" key="14">
    <source>
        <dbReference type="SAM" id="MobiDB-lite"/>
    </source>
</evidence>
<dbReference type="OrthoDB" id="412748at2759"/>
<evidence type="ECO:0000256" key="7">
    <source>
        <dbReference type="ARBA" id="ARBA00022679"/>
    </source>
</evidence>
<comment type="similarity">
    <text evidence="4">Belongs to the poly(A) polymerase family.</text>
</comment>
<evidence type="ECO:0000256" key="9">
    <source>
        <dbReference type="ARBA" id="ARBA00022741"/>
    </source>
</evidence>
<dbReference type="GO" id="GO:1990817">
    <property type="term" value="F:poly(A) RNA polymerase activity"/>
    <property type="evidence" value="ECO:0007669"/>
    <property type="project" value="UniProtKB-EC"/>
</dbReference>
<evidence type="ECO:0000259" key="15">
    <source>
        <dbReference type="Pfam" id="PF04926"/>
    </source>
</evidence>